<dbReference type="InterPro" id="IPR050416">
    <property type="entry name" value="FAD-linked_Oxidoreductase"/>
</dbReference>
<evidence type="ECO:0000259" key="6">
    <source>
        <dbReference type="PROSITE" id="PS51387"/>
    </source>
</evidence>
<evidence type="ECO:0000313" key="7">
    <source>
        <dbReference type="EMBL" id="ALU39065.1"/>
    </source>
</evidence>
<dbReference type="RefSeq" id="WP_058857777.1">
    <property type="nucleotide sequence ID" value="NZ_BJZR01000001.1"/>
</dbReference>
<dbReference type="GO" id="GO:0071949">
    <property type="term" value="F:FAD binding"/>
    <property type="evidence" value="ECO:0007669"/>
    <property type="project" value="InterPro"/>
</dbReference>
<organism evidence="7 9">
    <name type="scientific">Kocuria flava</name>
    <dbReference type="NCBI Taxonomy" id="446860"/>
    <lineage>
        <taxon>Bacteria</taxon>
        <taxon>Bacillati</taxon>
        <taxon>Actinomycetota</taxon>
        <taxon>Actinomycetes</taxon>
        <taxon>Micrococcales</taxon>
        <taxon>Micrococcaceae</taxon>
        <taxon>Kocuria</taxon>
    </lineage>
</organism>
<comment type="cofactor">
    <cofactor evidence="1">
        <name>FAD</name>
        <dbReference type="ChEBI" id="CHEBI:57692"/>
    </cofactor>
</comment>
<gene>
    <name evidence="7" type="ORF">AS188_04085</name>
    <name evidence="8" type="ORF">KFL01_00350</name>
</gene>
<dbReference type="EMBL" id="BJZR01000001">
    <property type="protein sequence ID" value="GEO90729.1"/>
    <property type="molecule type" value="Genomic_DNA"/>
</dbReference>
<dbReference type="Gene3D" id="3.30.43.10">
    <property type="entry name" value="Uridine Diphospho-n-acetylenolpyruvylglucosamine Reductase, domain 2"/>
    <property type="match status" value="1"/>
</dbReference>
<sequence length="464" mass="50079">MAERATTAGALTPEALERLRSRMRGPVFLPGEPGYDAARAVYNAMIDKHPALVLQCKDVADVVAGVTTARETGLDLAVRGGGHSGAGLGTCEGGIVLDLSPMNGIRVDPAGARAVVEGGARWGEVDHATHAFGLACPSGIVSTTGVGGLALGGGIGYLTRRHGLTVDNLLAADVVLADGRLVTADAEHHPDLFWALRGGGGNFGVVTAFTFRLHPVDTVVGGPMLWPVERAAELLRWYRDFLPTAPEDLNGFFAFHIVPPVPPFPEELHRQRVCGVVWCWTGPAEEADAALAPARALGPALDGVQPMPFPALQTAFDALLPPGDQWYWRADFIGEIPDEAVELHARHGATLPTVQSTMHLYPVDGAAHRPGRTDTAFSYRDATWAMVIAAVDHDPARAEELRDWSGRYWQAIHPHSLGGAYVNMMMVEGQDRVRAGYRENYDRLLEVKRRYDPGNLFHVNQNIR</sequence>
<dbReference type="InterPro" id="IPR006093">
    <property type="entry name" value="Oxy_OxRdtase_FAD_BS"/>
</dbReference>
<keyword evidence="4" id="KW-0274">FAD</keyword>
<dbReference type="STRING" id="446860.AS188_04085"/>
<dbReference type="PANTHER" id="PTHR42973">
    <property type="entry name" value="BINDING OXIDOREDUCTASE, PUTATIVE (AFU_ORTHOLOGUE AFUA_1G17690)-RELATED"/>
    <property type="match status" value="1"/>
</dbReference>
<dbReference type="OrthoDB" id="9775082at2"/>
<proteinExistence type="inferred from homology"/>
<dbReference type="Gene3D" id="3.30.465.10">
    <property type="match status" value="1"/>
</dbReference>
<dbReference type="AlphaFoldDB" id="A0A0U3HD20"/>
<dbReference type="InterPro" id="IPR012951">
    <property type="entry name" value="BBE"/>
</dbReference>
<dbReference type="GO" id="GO:0016491">
    <property type="term" value="F:oxidoreductase activity"/>
    <property type="evidence" value="ECO:0007669"/>
    <property type="project" value="UniProtKB-KW"/>
</dbReference>
<reference evidence="8 10" key="2">
    <citation type="submission" date="2019-07" db="EMBL/GenBank/DDBJ databases">
        <title>Whole genome shotgun sequence of Kocuria flava NBRC 107626.</title>
        <authorList>
            <person name="Hosoyama A."/>
            <person name="Uohara A."/>
            <person name="Ohji S."/>
            <person name="Ichikawa N."/>
        </authorList>
    </citation>
    <scope>NUCLEOTIDE SEQUENCE [LARGE SCALE GENOMIC DNA]</scope>
    <source>
        <strain evidence="8 10">NBRC 107626</strain>
    </source>
</reference>
<dbReference type="Gene3D" id="3.40.462.20">
    <property type="match status" value="1"/>
</dbReference>
<dbReference type="InterPro" id="IPR006094">
    <property type="entry name" value="Oxid_FAD_bind_N"/>
</dbReference>
<dbReference type="KEGG" id="kfv:AS188_04085"/>
<dbReference type="InterPro" id="IPR036318">
    <property type="entry name" value="FAD-bd_PCMH-like_sf"/>
</dbReference>
<dbReference type="PANTHER" id="PTHR42973:SF39">
    <property type="entry name" value="FAD-BINDING PCMH-TYPE DOMAIN-CONTAINING PROTEIN"/>
    <property type="match status" value="1"/>
</dbReference>
<dbReference type="InterPro" id="IPR016166">
    <property type="entry name" value="FAD-bd_PCMH"/>
</dbReference>
<evidence type="ECO:0000256" key="1">
    <source>
        <dbReference type="ARBA" id="ARBA00001974"/>
    </source>
</evidence>
<dbReference type="PROSITE" id="PS00862">
    <property type="entry name" value="OX2_COVAL_FAD"/>
    <property type="match status" value="1"/>
</dbReference>
<dbReference type="Pfam" id="PF08031">
    <property type="entry name" value="BBE"/>
    <property type="match status" value="1"/>
</dbReference>
<dbReference type="InterPro" id="IPR016169">
    <property type="entry name" value="FAD-bd_PCMH_sub2"/>
</dbReference>
<dbReference type="Proteomes" id="UP000321155">
    <property type="component" value="Unassembled WGS sequence"/>
</dbReference>
<evidence type="ECO:0000313" key="8">
    <source>
        <dbReference type="EMBL" id="GEO90729.1"/>
    </source>
</evidence>
<evidence type="ECO:0000256" key="4">
    <source>
        <dbReference type="ARBA" id="ARBA00022827"/>
    </source>
</evidence>
<comment type="similarity">
    <text evidence="2">Belongs to the oxygen-dependent FAD-linked oxidoreductase family.</text>
</comment>
<reference evidence="7 9" key="1">
    <citation type="submission" date="2015-11" db="EMBL/GenBank/DDBJ databases">
        <title>Complete Genome Sequence of Kocuria flava strain HO-9041.</title>
        <authorList>
            <person name="Zhou M."/>
            <person name="Dai J."/>
        </authorList>
    </citation>
    <scope>NUCLEOTIDE SEQUENCE [LARGE SCALE GENOMIC DNA]</scope>
    <source>
        <strain evidence="7 9">HO-9041</strain>
    </source>
</reference>
<dbReference type="PROSITE" id="PS51387">
    <property type="entry name" value="FAD_PCMH"/>
    <property type="match status" value="1"/>
</dbReference>
<evidence type="ECO:0000256" key="3">
    <source>
        <dbReference type="ARBA" id="ARBA00022630"/>
    </source>
</evidence>
<protein>
    <submittedName>
        <fullName evidence="7">Oxidoreductase</fullName>
    </submittedName>
</protein>
<keyword evidence="5" id="KW-0560">Oxidoreductase</keyword>
<dbReference type="SUPFAM" id="SSF56176">
    <property type="entry name" value="FAD-binding/transporter-associated domain-like"/>
    <property type="match status" value="1"/>
</dbReference>
<dbReference type="EMBL" id="CP013254">
    <property type="protein sequence ID" value="ALU39065.1"/>
    <property type="molecule type" value="Genomic_DNA"/>
</dbReference>
<dbReference type="InterPro" id="IPR016167">
    <property type="entry name" value="FAD-bd_PCMH_sub1"/>
</dbReference>
<keyword evidence="3" id="KW-0285">Flavoprotein</keyword>
<feature type="domain" description="FAD-binding PCMH-type" evidence="6">
    <location>
        <begin position="46"/>
        <end position="216"/>
    </location>
</feature>
<evidence type="ECO:0000313" key="9">
    <source>
        <dbReference type="Proteomes" id="UP000057181"/>
    </source>
</evidence>
<keyword evidence="10" id="KW-1185">Reference proteome</keyword>
<accession>A0A0U3HD20</accession>
<evidence type="ECO:0000256" key="2">
    <source>
        <dbReference type="ARBA" id="ARBA00005466"/>
    </source>
</evidence>
<evidence type="ECO:0000256" key="5">
    <source>
        <dbReference type="ARBA" id="ARBA00023002"/>
    </source>
</evidence>
<evidence type="ECO:0000313" key="10">
    <source>
        <dbReference type="Proteomes" id="UP000321155"/>
    </source>
</evidence>
<dbReference type="Pfam" id="PF01565">
    <property type="entry name" value="FAD_binding_4"/>
    <property type="match status" value="1"/>
</dbReference>
<dbReference type="Proteomes" id="UP000057181">
    <property type="component" value="Chromosome"/>
</dbReference>
<name>A0A0U3HD20_9MICC</name>